<proteinExistence type="predicted"/>
<dbReference type="PROSITE" id="PS50930">
    <property type="entry name" value="HTH_LYTTR"/>
    <property type="match status" value="1"/>
</dbReference>
<dbReference type="RefSeq" id="WP_341400145.1">
    <property type="nucleotide sequence ID" value="NZ_JBBUTI010000011.1"/>
</dbReference>
<dbReference type="SMART" id="SM00850">
    <property type="entry name" value="LytTR"/>
    <property type="match status" value="1"/>
</dbReference>
<evidence type="ECO:0000256" key="1">
    <source>
        <dbReference type="ARBA" id="ARBA00023125"/>
    </source>
</evidence>
<dbReference type="PROSITE" id="PS50110">
    <property type="entry name" value="RESPONSE_REGULATORY"/>
    <property type="match status" value="1"/>
</dbReference>
<dbReference type="InterPro" id="IPR001789">
    <property type="entry name" value="Sig_transdc_resp-reg_receiver"/>
</dbReference>
<evidence type="ECO:0000256" key="2">
    <source>
        <dbReference type="PROSITE-ProRule" id="PRU00169"/>
    </source>
</evidence>
<reference evidence="5 6" key="1">
    <citation type="submission" date="2024-04" db="EMBL/GenBank/DDBJ databases">
        <title>Novel species of the genus Ideonella isolated from streams.</title>
        <authorList>
            <person name="Lu H."/>
        </authorList>
    </citation>
    <scope>NUCLEOTIDE SEQUENCE [LARGE SCALE GENOMIC DNA]</scope>
    <source>
        <strain evidence="5 6">LYT19W</strain>
    </source>
</reference>
<dbReference type="Pfam" id="PF00072">
    <property type="entry name" value="Response_reg"/>
    <property type="match status" value="1"/>
</dbReference>
<dbReference type="EMBL" id="JBBUTI010000011">
    <property type="protein sequence ID" value="MEK8047841.1"/>
    <property type="molecule type" value="Genomic_DNA"/>
</dbReference>
<feature type="domain" description="Response regulatory" evidence="3">
    <location>
        <begin position="6"/>
        <end position="125"/>
    </location>
</feature>
<feature type="domain" description="HTH LytTR-type" evidence="4">
    <location>
        <begin position="197"/>
        <end position="291"/>
    </location>
</feature>
<dbReference type="InterPro" id="IPR011006">
    <property type="entry name" value="CheY-like_superfamily"/>
</dbReference>
<dbReference type="Gene3D" id="3.40.50.2300">
    <property type="match status" value="1"/>
</dbReference>
<comment type="caution">
    <text evidence="5">The sequence shown here is derived from an EMBL/GenBank/DDBJ whole genome shotgun (WGS) entry which is preliminary data.</text>
</comment>
<evidence type="ECO:0000313" key="5">
    <source>
        <dbReference type="EMBL" id="MEK8047841.1"/>
    </source>
</evidence>
<dbReference type="Pfam" id="PF04397">
    <property type="entry name" value="LytTR"/>
    <property type="match status" value="1"/>
</dbReference>
<accession>A0ABU9C855</accession>
<protein>
    <submittedName>
        <fullName evidence="5">LytTR family DNA-binding domain-containing protein</fullName>
    </submittedName>
</protein>
<feature type="modified residue" description="4-aspartylphosphate" evidence="2">
    <location>
        <position position="58"/>
    </location>
</feature>
<evidence type="ECO:0000259" key="3">
    <source>
        <dbReference type="PROSITE" id="PS50110"/>
    </source>
</evidence>
<gene>
    <name evidence="5" type="ORF">AACH00_15890</name>
</gene>
<dbReference type="GO" id="GO:0003677">
    <property type="term" value="F:DNA binding"/>
    <property type="evidence" value="ECO:0007669"/>
    <property type="project" value="UniProtKB-KW"/>
</dbReference>
<dbReference type="Proteomes" id="UP001379945">
    <property type="component" value="Unassembled WGS sequence"/>
</dbReference>
<evidence type="ECO:0000259" key="4">
    <source>
        <dbReference type="PROSITE" id="PS50930"/>
    </source>
</evidence>
<dbReference type="PANTHER" id="PTHR48111">
    <property type="entry name" value="REGULATOR OF RPOS"/>
    <property type="match status" value="1"/>
</dbReference>
<dbReference type="SMART" id="SM00448">
    <property type="entry name" value="REC"/>
    <property type="match status" value="1"/>
</dbReference>
<keyword evidence="2" id="KW-0597">Phosphoprotein</keyword>
<keyword evidence="1 5" id="KW-0238">DNA-binding</keyword>
<dbReference type="Gene3D" id="2.40.50.1020">
    <property type="entry name" value="LytTr DNA-binding domain"/>
    <property type="match status" value="1"/>
</dbReference>
<name>A0ABU9C855_9BURK</name>
<organism evidence="5 6">
    <name type="scientific">Ideonella margarita</name>
    <dbReference type="NCBI Taxonomy" id="2984191"/>
    <lineage>
        <taxon>Bacteria</taxon>
        <taxon>Pseudomonadati</taxon>
        <taxon>Pseudomonadota</taxon>
        <taxon>Betaproteobacteria</taxon>
        <taxon>Burkholderiales</taxon>
        <taxon>Sphaerotilaceae</taxon>
        <taxon>Ideonella</taxon>
    </lineage>
</organism>
<evidence type="ECO:0000313" key="6">
    <source>
        <dbReference type="Proteomes" id="UP001379945"/>
    </source>
</evidence>
<dbReference type="PANTHER" id="PTHR48111:SF69">
    <property type="entry name" value="RESPONSE REGULATOR RECEIVER"/>
    <property type="match status" value="1"/>
</dbReference>
<dbReference type="SUPFAM" id="SSF52172">
    <property type="entry name" value="CheY-like"/>
    <property type="match status" value="1"/>
</dbReference>
<dbReference type="InterPro" id="IPR007492">
    <property type="entry name" value="LytTR_DNA-bd_dom"/>
</dbReference>
<sequence>MTALPTALIAEDEHLLAQALKAELARCWPELQVRHHAQDGDEAVEMALDALPDVLFLDIRMPGRTGLEAAQAVVEDWPEGRTLPLIVFVTAYDQYALQAFESCAVDYLLKPVQPARLAATCKRLQGLLGARQAPGADAATLRSAAGSSGQTTEPAQDMLSQLRQLLAASAGSGELLSPARAAPLTLLQCAGTSGNVVHMVPVEEVVFLEAADKYVRVITATQEHLIRTSLRELLPQLDANQFWQVHRGTIVQARAIERAVRDEQGKVQLHLRQRPEVLAVSRLYAPRFKGM</sequence>
<keyword evidence="6" id="KW-1185">Reference proteome</keyword>
<dbReference type="InterPro" id="IPR039420">
    <property type="entry name" value="WalR-like"/>
</dbReference>